<evidence type="ECO:0000313" key="4">
    <source>
        <dbReference type="Proteomes" id="UP001152622"/>
    </source>
</evidence>
<keyword evidence="4" id="KW-1185">Reference proteome</keyword>
<feature type="coiled-coil region" evidence="1">
    <location>
        <begin position="40"/>
        <end position="74"/>
    </location>
</feature>
<reference evidence="3" key="1">
    <citation type="journal article" date="2023" name="Science">
        <title>Genome structures resolve the early diversification of teleost fishes.</title>
        <authorList>
            <person name="Parey E."/>
            <person name="Louis A."/>
            <person name="Montfort J."/>
            <person name="Bouchez O."/>
            <person name="Roques C."/>
            <person name="Iampietro C."/>
            <person name="Lluch J."/>
            <person name="Castinel A."/>
            <person name="Donnadieu C."/>
            <person name="Desvignes T."/>
            <person name="Floi Bucao C."/>
            <person name="Jouanno E."/>
            <person name="Wen M."/>
            <person name="Mejri S."/>
            <person name="Dirks R."/>
            <person name="Jansen H."/>
            <person name="Henkel C."/>
            <person name="Chen W.J."/>
            <person name="Zahm M."/>
            <person name="Cabau C."/>
            <person name="Klopp C."/>
            <person name="Thompson A.W."/>
            <person name="Robinson-Rechavi M."/>
            <person name="Braasch I."/>
            <person name="Lecointre G."/>
            <person name="Bobe J."/>
            <person name="Postlethwait J.H."/>
            <person name="Berthelot C."/>
            <person name="Roest Crollius H."/>
            <person name="Guiguen Y."/>
        </authorList>
    </citation>
    <scope>NUCLEOTIDE SEQUENCE</scope>
    <source>
        <strain evidence="3">WJC10195</strain>
    </source>
</reference>
<accession>A0A9Q1FGZ1</accession>
<dbReference type="Gene3D" id="3.40.50.1110">
    <property type="entry name" value="SGNH hydrolase"/>
    <property type="match status" value="1"/>
</dbReference>
<dbReference type="EMBL" id="JAINUF010000005">
    <property type="protein sequence ID" value="KAJ8358686.1"/>
    <property type="molecule type" value="Genomic_DNA"/>
</dbReference>
<sequence>MRETLALLEQDFTESWELTMARLCERSLSQQLRDEVCQVKRECRMALSEAMAKLKELQEDNGALRAQLASFKEDMKHRDNTKKKSPSAKVVLLMDSNRKHLDTRRMFPGRRVSSVRCANTEQALQLLKRDTLGTPSCIVIHTGTNDLRALQQHTARAVRKVAVRATQEFPDSRVVISTLLPRADTPPHIIASINRDHQRMCHPTQSTPDTPSSPGHLAPT</sequence>
<dbReference type="SUPFAM" id="SSF52266">
    <property type="entry name" value="SGNH hydrolase"/>
    <property type="match status" value="1"/>
</dbReference>
<feature type="region of interest" description="Disordered" evidence="2">
    <location>
        <begin position="199"/>
        <end position="220"/>
    </location>
</feature>
<evidence type="ECO:0000256" key="1">
    <source>
        <dbReference type="SAM" id="Coils"/>
    </source>
</evidence>
<evidence type="ECO:0000256" key="2">
    <source>
        <dbReference type="SAM" id="MobiDB-lite"/>
    </source>
</evidence>
<dbReference type="OrthoDB" id="8949194at2759"/>
<gene>
    <name evidence="3" type="ORF">SKAU_G00152110</name>
</gene>
<dbReference type="Proteomes" id="UP001152622">
    <property type="component" value="Chromosome 5"/>
</dbReference>
<dbReference type="AlphaFoldDB" id="A0A9Q1FGZ1"/>
<name>A0A9Q1FGZ1_SYNKA</name>
<evidence type="ECO:0000313" key="3">
    <source>
        <dbReference type="EMBL" id="KAJ8358686.1"/>
    </source>
</evidence>
<organism evidence="3 4">
    <name type="scientific">Synaphobranchus kaupii</name>
    <name type="common">Kaup's arrowtooth eel</name>
    <dbReference type="NCBI Taxonomy" id="118154"/>
    <lineage>
        <taxon>Eukaryota</taxon>
        <taxon>Metazoa</taxon>
        <taxon>Chordata</taxon>
        <taxon>Craniata</taxon>
        <taxon>Vertebrata</taxon>
        <taxon>Euteleostomi</taxon>
        <taxon>Actinopterygii</taxon>
        <taxon>Neopterygii</taxon>
        <taxon>Teleostei</taxon>
        <taxon>Anguilliformes</taxon>
        <taxon>Synaphobranchidae</taxon>
        <taxon>Synaphobranchus</taxon>
    </lineage>
</organism>
<protein>
    <submittedName>
        <fullName evidence="3">Uncharacterized protein</fullName>
    </submittedName>
</protein>
<dbReference type="InterPro" id="IPR036514">
    <property type="entry name" value="SGNH_hydro_sf"/>
</dbReference>
<keyword evidence="1" id="KW-0175">Coiled coil</keyword>
<proteinExistence type="predicted"/>
<comment type="caution">
    <text evidence="3">The sequence shown here is derived from an EMBL/GenBank/DDBJ whole genome shotgun (WGS) entry which is preliminary data.</text>
</comment>
<feature type="compositionally biased region" description="Low complexity" evidence="2">
    <location>
        <begin position="203"/>
        <end position="214"/>
    </location>
</feature>